<accession>A0A4C1XHH4</accession>
<feature type="region of interest" description="Disordered" evidence="1">
    <location>
        <begin position="90"/>
        <end position="111"/>
    </location>
</feature>
<comment type="caution">
    <text evidence="2">The sequence shown here is derived from an EMBL/GenBank/DDBJ whole genome shotgun (WGS) entry which is preliminary data.</text>
</comment>
<dbReference type="OrthoDB" id="414730at2759"/>
<dbReference type="EMBL" id="BGZK01000867">
    <property type="protein sequence ID" value="GBP63346.1"/>
    <property type="molecule type" value="Genomic_DNA"/>
</dbReference>
<evidence type="ECO:0000313" key="3">
    <source>
        <dbReference type="Proteomes" id="UP000299102"/>
    </source>
</evidence>
<reference evidence="2 3" key="1">
    <citation type="journal article" date="2019" name="Commun. Biol.">
        <title>The bagworm genome reveals a unique fibroin gene that provides high tensile strength.</title>
        <authorList>
            <person name="Kono N."/>
            <person name="Nakamura H."/>
            <person name="Ohtoshi R."/>
            <person name="Tomita M."/>
            <person name="Numata K."/>
            <person name="Arakawa K."/>
        </authorList>
    </citation>
    <scope>NUCLEOTIDE SEQUENCE [LARGE SCALE GENOMIC DNA]</scope>
</reference>
<evidence type="ECO:0008006" key="4">
    <source>
        <dbReference type="Google" id="ProtNLM"/>
    </source>
</evidence>
<keyword evidence="3" id="KW-1185">Reference proteome</keyword>
<evidence type="ECO:0000313" key="2">
    <source>
        <dbReference type="EMBL" id="GBP63346.1"/>
    </source>
</evidence>
<proteinExistence type="predicted"/>
<gene>
    <name evidence="2" type="ORF">EVAR_41934_1</name>
</gene>
<name>A0A4C1XHH4_EUMVA</name>
<evidence type="ECO:0000256" key="1">
    <source>
        <dbReference type="SAM" id="MobiDB-lite"/>
    </source>
</evidence>
<dbReference type="AlphaFoldDB" id="A0A4C1XHH4"/>
<protein>
    <recommendedName>
        <fullName evidence="4">Reverse transcriptase domain-containing protein</fullName>
    </recommendedName>
</protein>
<organism evidence="2 3">
    <name type="scientific">Eumeta variegata</name>
    <name type="common">Bagworm moth</name>
    <name type="synonym">Eumeta japonica</name>
    <dbReference type="NCBI Taxonomy" id="151549"/>
    <lineage>
        <taxon>Eukaryota</taxon>
        <taxon>Metazoa</taxon>
        <taxon>Ecdysozoa</taxon>
        <taxon>Arthropoda</taxon>
        <taxon>Hexapoda</taxon>
        <taxon>Insecta</taxon>
        <taxon>Pterygota</taxon>
        <taxon>Neoptera</taxon>
        <taxon>Endopterygota</taxon>
        <taxon>Lepidoptera</taxon>
        <taxon>Glossata</taxon>
        <taxon>Ditrysia</taxon>
        <taxon>Tineoidea</taxon>
        <taxon>Psychidae</taxon>
        <taxon>Oiketicinae</taxon>
        <taxon>Eumeta</taxon>
    </lineage>
</organism>
<sequence>MKASQWRKIVAEEKKVESGRMKPAHYIIRRQSERQSFVRYTVHQLFPVIDLAKNFDTVYHVILLNKLERYGIRGVANNLIKDYLDNRVQTPDDNLDNEDGDAQATRATADV</sequence>
<dbReference type="Proteomes" id="UP000299102">
    <property type="component" value="Unassembled WGS sequence"/>
</dbReference>